<evidence type="ECO:0000313" key="7">
    <source>
        <dbReference type="Proteomes" id="UP000184335"/>
    </source>
</evidence>
<feature type="domain" description="Type I restriction modification DNA specificity" evidence="5">
    <location>
        <begin position="290"/>
        <end position="434"/>
    </location>
</feature>
<dbReference type="InterPro" id="IPR052021">
    <property type="entry name" value="Type-I_RS_S_subunit"/>
</dbReference>
<sequence length="449" mass="52171">MRTVQNFSWLKFVDYSKFDKWFVSYYINPNNFDSTFSLVELRNVISPIKNKIRKIDYKKDFPVVKKISFADGVIHLRDELETNMDLYALEKGDLLVSKINFHQGALAINTIGKLVCTTHYQPYHINRDIVNDKYLVMAIRSQNFKNHLSFLRAEGIKNEATYEFISSLLIPLPPLSEQQKIVEAYERKINDAQELQLKAQNLEADIEKYLFEELGIEKNKISIKNDSLLHLVDFKNVEKWGFDYNNKGEDLFFHSNKYKNERLKNLVDINPTTILPDKDTVISFIPMECISDEYGKVVELREKTVLNSKGYTKFQDGDLIWARITPCMQNGKSAIVNNLKNGFGCGSTEYHVLRNSSKSVDLEFIYHILRLPKLLQYATLFFTGSAGQQRVPKAFLEDFIIPVPTLEKQKEISHHISDMKNRIEMLKNEASALKENAEIEFEETVFKTQ</sequence>
<evidence type="ECO:0000259" key="5">
    <source>
        <dbReference type="Pfam" id="PF01420"/>
    </source>
</evidence>
<dbReference type="PANTHER" id="PTHR30408">
    <property type="entry name" value="TYPE-1 RESTRICTION ENZYME ECOKI SPECIFICITY PROTEIN"/>
    <property type="match status" value="1"/>
</dbReference>
<dbReference type="EMBL" id="FQYI01000005">
    <property type="protein sequence ID" value="SHI81308.1"/>
    <property type="molecule type" value="Genomic_DNA"/>
</dbReference>
<dbReference type="CDD" id="cd17260">
    <property type="entry name" value="RMtype1_S_EcoEI-TRD1-CR1_like"/>
    <property type="match status" value="1"/>
</dbReference>
<dbReference type="GO" id="GO:0009307">
    <property type="term" value="P:DNA restriction-modification system"/>
    <property type="evidence" value="ECO:0007669"/>
    <property type="project" value="UniProtKB-KW"/>
</dbReference>
<keyword evidence="7" id="KW-1185">Reference proteome</keyword>
<evidence type="ECO:0000256" key="4">
    <source>
        <dbReference type="SAM" id="Coils"/>
    </source>
</evidence>
<name>A0A1M6E7P9_9FLAO</name>
<keyword evidence="4" id="KW-0175">Coiled coil</keyword>
<accession>A0A1M6E7P9</accession>
<keyword evidence="2" id="KW-0680">Restriction system</keyword>
<dbReference type="PANTHER" id="PTHR30408:SF13">
    <property type="entry name" value="TYPE I RESTRICTION ENZYME HINDI SPECIFICITY SUBUNIT"/>
    <property type="match status" value="1"/>
</dbReference>
<feature type="domain" description="Type I restriction modification DNA specificity" evidence="5">
    <location>
        <begin position="58"/>
        <end position="190"/>
    </location>
</feature>
<proteinExistence type="inferred from homology"/>
<dbReference type="RefSeq" id="WP_073179282.1">
    <property type="nucleotide sequence ID" value="NZ_FQYI01000005.1"/>
</dbReference>
<comment type="similarity">
    <text evidence="1">Belongs to the type-I restriction system S methylase family.</text>
</comment>
<keyword evidence="3" id="KW-0238">DNA-binding</keyword>
<feature type="coiled-coil region" evidence="4">
    <location>
        <begin position="175"/>
        <end position="212"/>
    </location>
</feature>
<dbReference type="SUPFAM" id="SSF116734">
    <property type="entry name" value="DNA methylase specificity domain"/>
    <property type="match status" value="2"/>
</dbReference>
<dbReference type="STRING" id="1118202.SAMN05443429_1055"/>
<dbReference type="GO" id="GO:0003677">
    <property type="term" value="F:DNA binding"/>
    <property type="evidence" value="ECO:0007669"/>
    <property type="project" value="UniProtKB-KW"/>
</dbReference>
<reference evidence="6 7" key="1">
    <citation type="submission" date="2016-11" db="EMBL/GenBank/DDBJ databases">
        <authorList>
            <person name="Jaros S."/>
            <person name="Januszkiewicz K."/>
            <person name="Wedrychowicz H."/>
        </authorList>
    </citation>
    <scope>NUCLEOTIDE SEQUENCE [LARGE SCALE GENOMIC DNA]</scope>
    <source>
        <strain evidence="6 7">DSM 25479</strain>
    </source>
</reference>
<organism evidence="6 7">
    <name type="scientific">Cruoricaptor ignavus</name>
    <dbReference type="NCBI Taxonomy" id="1118202"/>
    <lineage>
        <taxon>Bacteria</taxon>
        <taxon>Pseudomonadati</taxon>
        <taxon>Bacteroidota</taxon>
        <taxon>Flavobacteriia</taxon>
        <taxon>Flavobacteriales</taxon>
        <taxon>Weeksellaceae</taxon>
        <taxon>Cruoricaptor</taxon>
    </lineage>
</organism>
<dbReference type="Gene3D" id="3.90.220.20">
    <property type="entry name" value="DNA methylase specificity domains"/>
    <property type="match status" value="2"/>
</dbReference>
<evidence type="ECO:0000313" key="6">
    <source>
        <dbReference type="EMBL" id="SHI81308.1"/>
    </source>
</evidence>
<dbReference type="AlphaFoldDB" id="A0A1M6E7P9"/>
<evidence type="ECO:0000256" key="2">
    <source>
        <dbReference type="ARBA" id="ARBA00022747"/>
    </source>
</evidence>
<gene>
    <name evidence="6" type="ORF">SAMN05443429_1055</name>
</gene>
<evidence type="ECO:0000256" key="3">
    <source>
        <dbReference type="ARBA" id="ARBA00023125"/>
    </source>
</evidence>
<dbReference type="Proteomes" id="UP000184335">
    <property type="component" value="Unassembled WGS sequence"/>
</dbReference>
<dbReference type="Pfam" id="PF01420">
    <property type="entry name" value="Methylase_S"/>
    <property type="match status" value="2"/>
</dbReference>
<feature type="coiled-coil region" evidence="4">
    <location>
        <begin position="409"/>
        <end position="443"/>
    </location>
</feature>
<protein>
    <submittedName>
        <fullName evidence="6">Type I restriction enzyme, S subunit</fullName>
    </submittedName>
</protein>
<dbReference type="InterPro" id="IPR000055">
    <property type="entry name" value="Restrct_endonuc_typeI_TRD"/>
</dbReference>
<evidence type="ECO:0000256" key="1">
    <source>
        <dbReference type="ARBA" id="ARBA00010923"/>
    </source>
</evidence>
<dbReference type="OrthoDB" id="9816225at2"/>
<dbReference type="InterPro" id="IPR044946">
    <property type="entry name" value="Restrct_endonuc_typeI_TRD_sf"/>
</dbReference>